<dbReference type="OrthoDB" id="995524at2759"/>
<name>A0A9D3ZXE6_9ROSI</name>
<sequence length="143" mass="16310">MPKLLGFFAKVEDNRAKLNVNIQIEILFKSLTNEFVGFKVAYNLGNKVLTLTQLMKELQSYELVLNGGKLVQKKPETNLAVGLLSSKGKYKSKGKKKLTKSLIPLRVDRKKAKKSKDLKKIKYFFCNRKKGISNQTTKSIWIT</sequence>
<gene>
    <name evidence="1" type="ORF">J1N35_025169</name>
</gene>
<evidence type="ECO:0000313" key="2">
    <source>
        <dbReference type="Proteomes" id="UP000828251"/>
    </source>
</evidence>
<reference evidence="1 2" key="1">
    <citation type="journal article" date="2021" name="Plant Biotechnol. J.">
        <title>Multi-omics assisted identification of the key and species-specific regulatory components of drought-tolerant mechanisms in Gossypium stocksii.</title>
        <authorList>
            <person name="Yu D."/>
            <person name="Ke L."/>
            <person name="Zhang D."/>
            <person name="Wu Y."/>
            <person name="Sun Y."/>
            <person name="Mei J."/>
            <person name="Sun J."/>
            <person name="Sun Y."/>
        </authorList>
    </citation>
    <scope>NUCLEOTIDE SEQUENCE [LARGE SCALE GENOMIC DNA]</scope>
    <source>
        <strain evidence="2">cv. E1</strain>
        <tissue evidence="1">Leaf</tissue>
    </source>
</reference>
<keyword evidence="2" id="KW-1185">Reference proteome</keyword>
<dbReference type="AlphaFoldDB" id="A0A9D3ZXE6"/>
<organism evidence="1 2">
    <name type="scientific">Gossypium stocksii</name>
    <dbReference type="NCBI Taxonomy" id="47602"/>
    <lineage>
        <taxon>Eukaryota</taxon>
        <taxon>Viridiplantae</taxon>
        <taxon>Streptophyta</taxon>
        <taxon>Embryophyta</taxon>
        <taxon>Tracheophyta</taxon>
        <taxon>Spermatophyta</taxon>
        <taxon>Magnoliopsida</taxon>
        <taxon>eudicotyledons</taxon>
        <taxon>Gunneridae</taxon>
        <taxon>Pentapetalae</taxon>
        <taxon>rosids</taxon>
        <taxon>malvids</taxon>
        <taxon>Malvales</taxon>
        <taxon>Malvaceae</taxon>
        <taxon>Malvoideae</taxon>
        <taxon>Gossypium</taxon>
    </lineage>
</organism>
<dbReference type="EMBL" id="JAIQCV010000008">
    <property type="protein sequence ID" value="KAH1072841.1"/>
    <property type="molecule type" value="Genomic_DNA"/>
</dbReference>
<protein>
    <submittedName>
        <fullName evidence="1">Uncharacterized protein</fullName>
    </submittedName>
</protein>
<accession>A0A9D3ZXE6</accession>
<evidence type="ECO:0000313" key="1">
    <source>
        <dbReference type="EMBL" id="KAH1072841.1"/>
    </source>
</evidence>
<proteinExistence type="predicted"/>
<dbReference type="Proteomes" id="UP000828251">
    <property type="component" value="Unassembled WGS sequence"/>
</dbReference>
<comment type="caution">
    <text evidence="1">The sequence shown here is derived from an EMBL/GenBank/DDBJ whole genome shotgun (WGS) entry which is preliminary data.</text>
</comment>